<name>A0A939EJC9_9HYPH</name>
<dbReference type="GO" id="GO:0051539">
    <property type="term" value="F:4 iron, 4 sulfur cluster binding"/>
    <property type="evidence" value="ECO:0007669"/>
    <property type="project" value="UniProtKB-KW"/>
</dbReference>
<reference evidence="7" key="1">
    <citation type="submission" date="2020-12" db="EMBL/GenBank/DDBJ databases">
        <title>Oil enriched cultivation method for isolating marine PHA-producing bacteria.</title>
        <authorList>
            <person name="Zheng W."/>
            <person name="Yu S."/>
            <person name="Huang Y."/>
        </authorList>
    </citation>
    <scope>NUCLEOTIDE SEQUENCE</scope>
    <source>
        <strain evidence="7">SY-2-12</strain>
    </source>
</reference>
<evidence type="ECO:0000256" key="4">
    <source>
        <dbReference type="ARBA" id="ARBA00023004"/>
    </source>
</evidence>
<dbReference type="RefSeq" id="WP_207142587.1">
    <property type="nucleotide sequence ID" value="NZ_JAEKJZ010000005.1"/>
</dbReference>
<dbReference type="PANTHER" id="PTHR43122:SF1">
    <property type="entry name" value="IRON-SULFUR-BINDING PROTEIN"/>
    <property type="match status" value="1"/>
</dbReference>
<gene>
    <name evidence="7" type="ORF">JF539_20405</name>
</gene>
<keyword evidence="1" id="KW-0004">4Fe-4S</keyword>
<comment type="caution">
    <text evidence="7">The sequence shown here is derived from an EMBL/GenBank/DDBJ whole genome shotgun (WGS) entry which is preliminary data.</text>
</comment>
<evidence type="ECO:0000313" key="8">
    <source>
        <dbReference type="Proteomes" id="UP000664096"/>
    </source>
</evidence>
<evidence type="ECO:0000256" key="5">
    <source>
        <dbReference type="ARBA" id="ARBA00023014"/>
    </source>
</evidence>
<evidence type="ECO:0000256" key="2">
    <source>
        <dbReference type="ARBA" id="ARBA00022723"/>
    </source>
</evidence>
<keyword evidence="5" id="KW-0411">Iron-sulfur</keyword>
<dbReference type="AlphaFoldDB" id="A0A939EJC9"/>
<accession>A0A939EJC9</accession>
<dbReference type="PROSITE" id="PS51379">
    <property type="entry name" value="4FE4S_FER_2"/>
    <property type="match status" value="3"/>
</dbReference>
<dbReference type="GO" id="GO:0046872">
    <property type="term" value="F:metal ion binding"/>
    <property type="evidence" value="ECO:0007669"/>
    <property type="project" value="UniProtKB-KW"/>
</dbReference>
<feature type="domain" description="4Fe-4S ferredoxin-type" evidence="6">
    <location>
        <begin position="24"/>
        <end position="53"/>
    </location>
</feature>
<organism evidence="7 8">
    <name type="scientific">Roseibium aggregatum</name>
    <dbReference type="NCBI Taxonomy" id="187304"/>
    <lineage>
        <taxon>Bacteria</taxon>
        <taxon>Pseudomonadati</taxon>
        <taxon>Pseudomonadota</taxon>
        <taxon>Alphaproteobacteria</taxon>
        <taxon>Hyphomicrobiales</taxon>
        <taxon>Stappiaceae</taxon>
        <taxon>Roseibium</taxon>
    </lineage>
</organism>
<keyword evidence="4" id="KW-0408">Iron</keyword>
<sequence>MPALSKRAFLRGRFKEENIIRPPGTDEHVADLCNRCGDCAKACPRHIISFDREGLPTVDLSAEACLFCSACADACEPAAIRPATAWNVRAQMLPNCLSYNGIACRACEDHCEERAIRFRLMTGSRSVPVVDTETCTGCGECAGACPTASISFYEYKAHGDTQC</sequence>
<keyword evidence="2" id="KW-0479">Metal-binding</keyword>
<dbReference type="SUPFAM" id="SSF54862">
    <property type="entry name" value="4Fe-4S ferredoxins"/>
    <property type="match status" value="1"/>
</dbReference>
<dbReference type="InterPro" id="IPR017900">
    <property type="entry name" value="4Fe4S_Fe_S_CS"/>
</dbReference>
<evidence type="ECO:0000259" key="6">
    <source>
        <dbReference type="PROSITE" id="PS51379"/>
    </source>
</evidence>
<feature type="domain" description="4Fe-4S ferredoxin-type" evidence="6">
    <location>
        <begin position="54"/>
        <end position="85"/>
    </location>
</feature>
<keyword evidence="3" id="KW-0677">Repeat</keyword>
<dbReference type="InterPro" id="IPR017896">
    <property type="entry name" value="4Fe4S_Fe-S-bd"/>
</dbReference>
<dbReference type="PANTHER" id="PTHR43122">
    <property type="entry name" value="FERREDOXIN SUBUNIT OF PYRUVATE:FLAVODOXIN OXIDOREDUCTASE-RELATED"/>
    <property type="match status" value="1"/>
</dbReference>
<feature type="domain" description="4Fe-4S ferredoxin-type" evidence="6">
    <location>
        <begin position="126"/>
        <end position="155"/>
    </location>
</feature>
<dbReference type="Gene3D" id="3.30.70.20">
    <property type="match status" value="2"/>
</dbReference>
<evidence type="ECO:0000313" key="7">
    <source>
        <dbReference type="EMBL" id="MBN9672729.1"/>
    </source>
</evidence>
<dbReference type="EMBL" id="JAEKJZ010000005">
    <property type="protein sequence ID" value="MBN9672729.1"/>
    <property type="molecule type" value="Genomic_DNA"/>
</dbReference>
<evidence type="ECO:0000256" key="3">
    <source>
        <dbReference type="ARBA" id="ARBA00022737"/>
    </source>
</evidence>
<dbReference type="Proteomes" id="UP000664096">
    <property type="component" value="Unassembled WGS sequence"/>
</dbReference>
<protein>
    <submittedName>
        <fullName evidence="7">Ferredoxin-type protein NapF</fullName>
    </submittedName>
</protein>
<dbReference type="Pfam" id="PF12838">
    <property type="entry name" value="Fer4_7"/>
    <property type="match status" value="2"/>
</dbReference>
<dbReference type="CDD" id="cd10564">
    <property type="entry name" value="NapF_like"/>
    <property type="match status" value="1"/>
</dbReference>
<proteinExistence type="predicted"/>
<dbReference type="InterPro" id="IPR004496">
    <property type="entry name" value="NapF"/>
</dbReference>
<dbReference type="PROSITE" id="PS00198">
    <property type="entry name" value="4FE4S_FER_1"/>
    <property type="match status" value="3"/>
</dbReference>
<evidence type="ECO:0000256" key="1">
    <source>
        <dbReference type="ARBA" id="ARBA00022485"/>
    </source>
</evidence>